<feature type="compositionally biased region" description="Basic and acidic residues" evidence="1">
    <location>
        <begin position="382"/>
        <end position="393"/>
    </location>
</feature>
<accession>A0A1J3D4H5</accession>
<dbReference type="SUPFAM" id="SSF46565">
    <property type="entry name" value="Chaperone J-domain"/>
    <property type="match status" value="1"/>
</dbReference>
<dbReference type="InterPro" id="IPR024593">
    <property type="entry name" value="DUF3444"/>
</dbReference>
<feature type="compositionally biased region" description="Low complexity" evidence="1">
    <location>
        <begin position="356"/>
        <end position="366"/>
    </location>
</feature>
<organism evidence="3">
    <name type="scientific">Noccaea caerulescens</name>
    <name type="common">Alpine penny-cress</name>
    <name type="synonym">Thlaspi caerulescens</name>
    <dbReference type="NCBI Taxonomy" id="107243"/>
    <lineage>
        <taxon>Eukaryota</taxon>
        <taxon>Viridiplantae</taxon>
        <taxon>Streptophyta</taxon>
        <taxon>Embryophyta</taxon>
        <taxon>Tracheophyta</taxon>
        <taxon>Spermatophyta</taxon>
        <taxon>Magnoliopsida</taxon>
        <taxon>eudicotyledons</taxon>
        <taxon>Gunneridae</taxon>
        <taxon>Pentapetalae</taxon>
        <taxon>rosids</taxon>
        <taxon>malvids</taxon>
        <taxon>Brassicales</taxon>
        <taxon>Brassicaceae</taxon>
        <taxon>Coluteocarpeae</taxon>
        <taxon>Noccaea</taxon>
    </lineage>
</organism>
<dbReference type="AlphaFoldDB" id="A0A1J3D4H5"/>
<feature type="compositionally biased region" description="Polar residues" evidence="1">
    <location>
        <begin position="198"/>
        <end position="214"/>
    </location>
</feature>
<feature type="compositionally biased region" description="Pro residues" evidence="1">
    <location>
        <begin position="134"/>
        <end position="144"/>
    </location>
</feature>
<dbReference type="InterPro" id="IPR036869">
    <property type="entry name" value="J_dom_sf"/>
</dbReference>
<gene>
    <name evidence="3" type="ORF">GA_TR7368_c0_g1_i1_g.24091</name>
</gene>
<dbReference type="Gene3D" id="1.10.287.110">
    <property type="entry name" value="DnaJ domain"/>
    <property type="match status" value="1"/>
</dbReference>
<proteinExistence type="predicted"/>
<dbReference type="PANTHER" id="PTHR45089:SF43">
    <property type="entry name" value="DNAJ HEAT SHOCK N-TERMINAL DOMAIN-CONTAINING PROTEIN-RELATED"/>
    <property type="match status" value="1"/>
</dbReference>
<evidence type="ECO:0000259" key="2">
    <source>
        <dbReference type="PROSITE" id="PS50076"/>
    </source>
</evidence>
<dbReference type="EMBL" id="GEVI01019715">
    <property type="protein sequence ID" value="JAU12605.1"/>
    <property type="molecule type" value="Transcribed_RNA"/>
</dbReference>
<evidence type="ECO:0000313" key="3">
    <source>
        <dbReference type="EMBL" id="JAU12605.1"/>
    </source>
</evidence>
<feature type="domain" description="J" evidence="2">
    <location>
        <begin position="65"/>
        <end position="129"/>
    </location>
</feature>
<name>A0A1J3D4H5_NOCCA</name>
<dbReference type="InterPro" id="IPR001623">
    <property type="entry name" value="DnaJ_domain"/>
</dbReference>
<feature type="region of interest" description="Disordered" evidence="1">
    <location>
        <begin position="347"/>
        <end position="424"/>
    </location>
</feature>
<dbReference type="PRINTS" id="PR00625">
    <property type="entry name" value="JDOMAIN"/>
</dbReference>
<dbReference type="Pfam" id="PF23551">
    <property type="entry name" value="Zn_ribbon_20"/>
    <property type="match status" value="1"/>
</dbReference>
<feature type="region of interest" description="Disordered" evidence="1">
    <location>
        <begin position="281"/>
        <end position="332"/>
    </location>
</feature>
<dbReference type="CDD" id="cd06257">
    <property type="entry name" value="DnaJ"/>
    <property type="match status" value="1"/>
</dbReference>
<dbReference type="InterPro" id="IPR056988">
    <property type="entry name" value="Zn_ribbon_pln"/>
</dbReference>
<dbReference type="PANTHER" id="PTHR45089">
    <property type="entry name" value="DNAJ HEAT SHOCK AMINO-TERMINAL DOMAIN PROTEIN-RELATED"/>
    <property type="match status" value="1"/>
</dbReference>
<feature type="region of interest" description="Disordered" evidence="1">
    <location>
        <begin position="198"/>
        <end position="217"/>
    </location>
</feature>
<reference evidence="3" key="1">
    <citation type="submission" date="2016-07" db="EMBL/GenBank/DDBJ databases">
        <title>De novo transcriptome assembly of four accessions of the metal hyperaccumulator plant Noccaea caerulescens.</title>
        <authorList>
            <person name="Blande D."/>
            <person name="Halimaa P."/>
            <person name="Tervahauta A.I."/>
            <person name="Aarts M.G."/>
            <person name="Karenlampi S.O."/>
        </authorList>
    </citation>
    <scope>NUCLEOTIDE SEQUENCE</scope>
</reference>
<feature type="region of interest" description="Disordered" evidence="1">
    <location>
        <begin position="128"/>
        <end position="151"/>
    </location>
</feature>
<sequence>MSNKDEALRAKDLAEDWMRKSNFSTARRVAVKAQKMDETLENIAHMIMVCDVHCAALEKSGDEMDWYKILQVDQNADDTTIKKQYRMLALHLHPDKNKLPGSESAFKTIGEAQRVLLDKEKRRLHDMRRKPFRKPAPAPAPAPAPSFQHQQAPTTAYYTQPVFKPNVNATRNSFTTGLYANQTQPSFQTNVNATRNSFTTGLRPESQQTPQAQPTDFGGGPSFWTSCAFCHMKNEYLREYMNKLMSCPRCGKQYLAVQSAFQGPPVQATFSFFQHKEVPTQAASKAAEKQPENSSRVSPRKEGSRAKSSGAAVEKNNGKRKRKNRVESSNSSSSKCSFEWEEVSAVGQHSRRSVRSKQQVSYNENLNDNDKKEEVGEIAEESDLRKKSHENHLFAETLPNGKVKEDQVGSSRGSGACNAVEEISSESESDVEILECADPDFSNFEKSREERCFKVGQTWARYDKDQMPRYYAVIRKVLKKPRFMLKITWLEAKPSDEKTKQWIGRNLPISVGKYQLGGEEKTNEIPSFSHLIDCRVRGMKDTVSVYPRKGETWALFKNWDINWSSSHKYEFEYVVVLSEYAEGVAIEVAFLRKVKGFASVFCRIAPVGGSDTVQIPPQELLRFSHRIPSTKLTGKEGNGVPVGSYELDTAAIPQKIEEEEEEVAIPVSREAAKSNKVHHRSPASSEPDCVLIPNFQFHDFSAERLEGKFALGQIWSLNSKEDGLPKNYAVIQQIEWKPELKLRITRLELKSLPENVTRWRDKKMPVSCGKFILKEGPVEALTHVTGFSHEIKAQHPSMKKNKFTILPKTGEIWAMYKNWSETMKVGSLKKWEYEVVEVLDENESHIEVLVLEWVPKFISVFKEKVEGGVDVKHKIPRCELLRFSHYVPAFRLTGEREGALRGFVELDPTALPRNLLRS</sequence>
<dbReference type="Pfam" id="PF11926">
    <property type="entry name" value="DUF3444"/>
    <property type="match status" value="2"/>
</dbReference>
<evidence type="ECO:0000256" key="1">
    <source>
        <dbReference type="SAM" id="MobiDB-lite"/>
    </source>
</evidence>
<dbReference type="PROSITE" id="PS50076">
    <property type="entry name" value="DNAJ_2"/>
    <property type="match status" value="1"/>
</dbReference>
<protein>
    <submittedName>
        <fullName evidence="3">Protein HLJ1</fullName>
    </submittedName>
</protein>
<dbReference type="SMART" id="SM00271">
    <property type="entry name" value="DnaJ"/>
    <property type="match status" value="1"/>
</dbReference>
<dbReference type="Pfam" id="PF00226">
    <property type="entry name" value="DnaJ"/>
    <property type="match status" value="1"/>
</dbReference>